<gene>
    <name evidence="1" type="ORF">XINFAN_02366</name>
</gene>
<name>A0A3P5XLK0_9RHOB</name>
<dbReference type="AlphaFoldDB" id="A0A3P5XLK0"/>
<evidence type="ECO:0000313" key="1">
    <source>
        <dbReference type="EMBL" id="VDC29524.1"/>
    </source>
</evidence>
<dbReference type="Proteomes" id="UP000277498">
    <property type="component" value="Unassembled WGS sequence"/>
</dbReference>
<dbReference type="EMBL" id="UXAW01000071">
    <property type="protein sequence ID" value="VDC29524.1"/>
    <property type="molecule type" value="Genomic_DNA"/>
</dbReference>
<evidence type="ECO:0000313" key="2">
    <source>
        <dbReference type="Proteomes" id="UP000277498"/>
    </source>
</evidence>
<reference evidence="1 2" key="1">
    <citation type="submission" date="2018-11" db="EMBL/GenBank/DDBJ databases">
        <authorList>
            <person name="Criscuolo A."/>
        </authorList>
    </citation>
    <scope>NUCLEOTIDE SEQUENCE [LARGE SCALE GENOMIC DNA]</scope>
    <source>
        <strain evidence="1">ACIP111625</strain>
    </source>
</reference>
<organism evidence="1 2">
    <name type="scientific">Pseudogemmobacter humi</name>
    <dbReference type="NCBI Taxonomy" id="2483812"/>
    <lineage>
        <taxon>Bacteria</taxon>
        <taxon>Pseudomonadati</taxon>
        <taxon>Pseudomonadota</taxon>
        <taxon>Alphaproteobacteria</taxon>
        <taxon>Rhodobacterales</taxon>
        <taxon>Paracoccaceae</taxon>
        <taxon>Pseudogemmobacter</taxon>
    </lineage>
</organism>
<proteinExistence type="predicted"/>
<keyword evidence="2" id="KW-1185">Reference proteome</keyword>
<sequence>MLGLGGLEGICRFRAERITDYYEVLAVLSAVADTADPKYFQLQPGPARKKGAVVEIWDAGAGVRRQYRVADLIFVGGELRLNRWGPDRSLGYLMQFEAAAPGLVP</sequence>
<protein>
    <submittedName>
        <fullName evidence="1">Uncharacterized protein</fullName>
    </submittedName>
</protein>
<accession>A0A3P5XLK0</accession>